<evidence type="ECO:0000259" key="5">
    <source>
        <dbReference type="PROSITE" id="PS01124"/>
    </source>
</evidence>
<dbReference type="Pfam" id="PF12833">
    <property type="entry name" value="HTH_18"/>
    <property type="match status" value="1"/>
</dbReference>
<keyword evidence="1" id="KW-0805">Transcription regulation</keyword>
<keyword evidence="4" id="KW-0812">Transmembrane</keyword>
<keyword evidence="4" id="KW-0472">Membrane</keyword>
<feature type="domain" description="HTH araC/xylS-type" evidence="5">
    <location>
        <begin position="225"/>
        <end position="330"/>
    </location>
</feature>
<dbReference type="SUPFAM" id="SSF46689">
    <property type="entry name" value="Homeodomain-like"/>
    <property type="match status" value="1"/>
</dbReference>
<dbReference type="Proteomes" id="UP000464402">
    <property type="component" value="Chromosome"/>
</dbReference>
<protein>
    <submittedName>
        <fullName evidence="6">Helix-turn-helix transcriptional regulator</fullName>
    </submittedName>
</protein>
<organism evidence="6 7">
    <name type="scientific">Yersinia canariae</name>
    <dbReference type="NCBI Taxonomy" id="2607663"/>
    <lineage>
        <taxon>Bacteria</taxon>
        <taxon>Pseudomonadati</taxon>
        <taxon>Pseudomonadota</taxon>
        <taxon>Gammaproteobacteria</taxon>
        <taxon>Enterobacterales</taxon>
        <taxon>Yersiniaceae</taxon>
        <taxon>Yersinia</taxon>
    </lineage>
</organism>
<sequence length="338" mass="38007">MPLIPVSFLLSLLCFGLFLYFIKTEKQGGFLLQLLLICAIQSALIGLRYGYHVTLFNGLQPIVAMTIPPLTYLALLSATKERVGVSSWWKHSLAPIGTVICVWLAPQWLDAIVIISYLSYGIAILLYLRPGEDRLQQVSLEKSWLSYRLWLLLAILLMGSGLGDIIISVDYAFFAGNQAGKIVSASNLLITLVMYYTLFTSAHRKEPIIEAQIQLENKPESEPLDELFTIILSTLKHNKLYLDSQLNLSKLARKVGVPARKVSQAINQQTGQNVSQYVNQLRIEQAAQLLVTTEIPVVDIMLEAGFQTKSNFNREFMRVKGMTPSLWRERKRSAGTEE</sequence>
<keyword evidence="2" id="KW-0238">DNA-binding</keyword>
<dbReference type="Gene3D" id="1.10.10.60">
    <property type="entry name" value="Homeodomain-like"/>
    <property type="match status" value="2"/>
</dbReference>
<feature type="transmembrane region" description="Helical" evidence="4">
    <location>
        <begin position="149"/>
        <end position="173"/>
    </location>
</feature>
<dbReference type="EMBL" id="CP043727">
    <property type="protein sequence ID" value="QHB31621.1"/>
    <property type="molecule type" value="Genomic_DNA"/>
</dbReference>
<dbReference type="GO" id="GO:0043565">
    <property type="term" value="F:sequence-specific DNA binding"/>
    <property type="evidence" value="ECO:0007669"/>
    <property type="project" value="InterPro"/>
</dbReference>
<gene>
    <name evidence="6" type="ORF">F0T03_05190</name>
</gene>
<accession>A0A857EX08</accession>
<name>A0A857EX08_9GAMM</name>
<dbReference type="SMART" id="SM00342">
    <property type="entry name" value="HTH_ARAC"/>
    <property type="match status" value="1"/>
</dbReference>
<evidence type="ECO:0000313" key="6">
    <source>
        <dbReference type="EMBL" id="QHB31621.1"/>
    </source>
</evidence>
<feature type="transmembrane region" description="Helical" evidence="4">
    <location>
        <begin position="179"/>
        <end position="199"/>
    </location>
</feature>
<evidence type="ECO:0000256" key="2">
    <source>
        <dbReference type="ARBA" id="ARBA00023125"/>
    </source>
</evidence>
<feature type="transmembrane region" description="Helical" evidence="4">
    <location>
        <begin position="111"/>
        <end position="128"/>
    </location>
</feature>
<evidence type="ECO:0000256" key="1">
    <source>
        <dbReference type="ARBA" id="ARBA00023015"/>
    </source>
</evidence>
<dbReference type="PANTHER" id="PTHR43280">
    <property type="entry name" value="ARAC-FAMILY TRANSCRIPTIONAL REGULATOR"/>
    <property type="match status" value="1"/>
</dbReference>
<dbReference type="PROSITE" id="PS01124">
    <property type="entry name" value="HTH_ARAC_FAMILY_2"/>
    <property type="match status" value="1"/>
</dbReference>
<keyword evidence="3" id="KW-0804">Transcription</keyword>
<feature type="transmembrane region" description="Helical" evidence="4">
    <location>
        <begin position="88"/>
        <end position="105"/>
    </location>
</feature>
<dbReference type="AlphaFoldDB" id="A0A857EX08"/>
<proteinExistence type="predicted"/>
<keyword evidence="7" id="KW-1185">Reference proteome</keyword>
<evidence type="ECO:0000256" key="4">
    <source>
        <dbReference type="SAM" id="Phobius"/>
    </source>
</evidence>
<dbReference type="PANTHER" id="PTHR43280:SF29">
    <property type="entry name" value="ARAC-FAMILY TRANSCRIPTIONAL REGULATOR"/>
    <property type="match status" value="1"/>
</dbReference>
<keyword evidence="4" id="KW-1133">Transmembrane helix</keyword>
<dbReference type="KEGG" id="yca:F0T03_05190"/>
<dbReference type="InterPro" id="IPR009057">
    <property type="entry name" value="Homeodomain-like_sf"/>
</dbReference>
<feature type="transmembrane region" description="Helical" evidence="4">
    <location>
        <begin position="55"/>
        <end position="76"/>
    </location>
</feature>
<evidence type="ECO:0000256" key="3">
    <source>
        <dbReference type="ARBA" id="ARBA00023163"/>
    </source>
</evidence>
<dbReference type="RefSeq" id="WP_159677372.1">
    <property type="nucleotide sequence ID" value="NZ_CP043727.1"/>
</dbReference>
<evidence type="ECO:0000313" key="7">
    <source>
        <dbReference type="Proteomes" id="UP000464402"/>
    </source>
</evidence>
<dbReference type="InterPro" id="IPR018060">
    <property type="entry name" value="HTH_AraC"/>
</dbReference>
<feature type="transmembrane region" description="Helical" evidence="4">
    <location>
        <begin position="29"/>
        <end position="49"/>
    </location>
</feature>
<feature type="transmembrane region" description="Helical" evidence="4">
    <location>
        <begin position="6"/>
        <end position="22"/>
    </location>
</feature>
<dbReference type="GO" id="GO:0003700">
    <property type="term" value="F:DNA-binding transcription factor activity"/>
    <property type="evidence" value="ECO:0007669"/>
    <property type="project" value="InterPro"/>
</dbReference>
<reference evidence="7" key="1">
    <citation type="submission" date="2019-09" db="EMBL/GenBank/DDBJ databases">
        <title>Yersinia canariae sp. nov., isolated from a human yersiniosis case.</title>
        <authorList>
            <person name="Nguyen S.V."/>
            <person name="Greig D."/>
            <person name="Hurley D."/>
            <person name="Cao Y."/>
            <person name="McCabe E."/>
            <person name="Mitchell M."/>
            <person name="Jenkins C."/>
            <person name="Fanning S."/>
        </authorList>
    </citation>
    <scope>NUCLEOTIDE SEQUENCE [LARGE SCALE GENOMIC DNA]</scope>
    <source>
        <strain evidence="7">NCTC 14382</strain>
    </source>
</reference>